<dbReference type="InterPro" id="IPR052029">
    <property type="entry name" value="PpiD_chaperone"/>
</dbReference>
<sequence>MLKILRKKKTMKRILWALAILIVPAFVLWGAGSGSRETSNTPAYVGKIYNKKITFKSFAKSYQNSYSELVLSSGGDSKALEQLMGSMNINIMAWDRLILLGEIKRQRINVSDNEIVNVIASQPLFRRGNSFDKMFYDYMIRNNLKTSPRDFEEMVREDIAIGKLKQEILKNVSVTDEEVLNTYKKDNEQVKISYILIKSEDFIKDLQISQKELQKFYDEKKENLRRNEEANIRYLYIDVNNKELLYKLNDEIGNNKNFEKIAEENGLKIEETGFFGMNDEIPGIGLSYEVAKAAFSLDKRMTSFPIYTEKGYYIINLTQKRSGYLPTFAEVEPLLSKELTRIFATTSAEKAASEIYNKVNDAVQKGAAFEEAAKTLGLIVEKSKPFSRSSYIEGVGQAQLLKEIIFASPKGQINSPINCEKGFIISRADETISPDEKKFEEEKGKLKENLLAQKRADTFNKWFEEISKNSKLEIDLESLPAQQLP</sequence>
<dbReference type="GO" id="GO:0005886">
    <property type="term" value="C:plasma membrane"/>
    <property type="evidence" value="ECO:0007669"/>
    <property type="project" value="UniProtKB-SubCell"/>
</dbReference>
<dbReference type="AlphaFoldDB" id="A0A2J0KY69"/>
<evidence type="ECO:0000256" key="8">
    <source>
        <dbReference type="ARBA" id="ARBA00038408"/>
    </source>
</evidence>
<evidence type="ECO:0000256" key="5">
    <source>
        <dbReference type="ARBA" id="ARBA00022989"/>
    </source>
</evidence>
<dbReference type="InterPro" id="IPR046357">
    <property type="entry name" value="PPIase_dom_sf"/>
</dbReference>
<evidence type="ECO:0000256" key="1">
    <source>
        <dbReference type="ARBA" id="ARBA00004382"/>
    </source>
</evidence>
<comment type="similarity">
    <text evidence="8">Belongs to the PpiD chaperone family.</text>
</comment>
<evidence type="ECO:0000256" key="10">
    <source>
        <dbReference type="ARBA" id="ARBA00042775"/>
    </source>
</evidence>
<keyword evidence="11" id="KW-0413">Isomerase</keyword>
<evidence type="ECO:0000313" key="13">
    <source>
        <dbReference type="EMBL" id="PIU42254.1"/>
    </source>
</evidence>
<dbReference type="Pfam" id="PF13624">
    <property type="entry name" value="SurA_N_3"/>
    <property type="match status" value="1"/>
</dbReference>
<dbReference type="InterPro" id="IPR000297">
    <property type="entry name" value="PPIase_PpiC"/>
</dbReference>
<dbReference type="GO" id="GO:0003755">
    <property type="term" value="F:peptidyl-prolyl cis-trans isomerase activity"/>
    <property type="evidence" value="ECO:0007669"/>
    <property type="project" value="UniProtKB-KW"/>
</dbReference>
<dbReference type="SUPFAM" id="SSF109998">
    <property type="entry name" value="Triger factor/SurA peptide-binding domain-like"/>
    <property type="match status" value="1"/>
</dbReference>
<reference evidence="13 14" key="1">
    <citation type="submission" date="2017-09" db="EMBL/GenBank/DDBJ databases">
        <title>Depth-based differentiation of microbial function through sediment-hosted aquifers and enrichment of novel symbionts in the deep terrestrial subsurface.</title>
        <authorList>
            <person name="Probst A.J."/>
            <person name="Ladd B."/>
            <person name="Jarett J.K."/>
            <person name="Geller-Mcgrath D.E."/>
            <person name="Sieber C.M."/>
            <person name="Emerson J.B."/>
            <person name="Anantharaman K."/>
            <person name="Thomas B.C."/>
            <person name="Malmstrom R."/>
            <person name="Stieglmeier M."/>
            <person name="Klingl A."/>
            <person name="Woyke T."/>
            <person name="Ryan C.M."/>
            <person name="Banfield J.F."/>
        </authorList>
    </citation>
    <scope>NUCLEOTIDE SEQUENCE [LARGE SCALE GENOMIC DNA]</scope>
    <source>
        <strain evidence="13">CG07_land_8_20_14_0_80_42_15</strain>
    </source>
</reference>
<proteinExistence type="inferred from homology"/>
<accession>A0A2J0KY69</accession>
<keyword evidence="11" id="KW-0697">Rotamase</keyword>
<evidence type="ECO:0000256" key="2">
    <source>
        <dbReference type="ARBA" id="ARBA00022475"/>
    </source>
</evidence>
<comment type="caution">
    <text evidence="13">The sequence shown here is derived from an EMBL/GenBank/DDBJ whole genome shotgun (WGS) entry which is preliminary data.</text>
</comment>
<keyword evidence="2" id="KW-1003">Cell membrane</keyword>
<evidence type="ECO:0000313" key="14">
    <source>
        <dbReference type="Proteomes" id="UP000230052"/>
    </source>
</evidence>
<dbReference type="Pfam" id="PF13145">
    <property type="entry name" value="Rotamase_2"/>
    <property type="match status" value="1"/>
</dbReference>
<evidence type="ECO:0000256" key="11">
    <source>
        <dbReference type="PROSITE-ProRule" id="PRU00278"/>
    </source>
</evidence>
<keyword evidence="7" id="KW-0143">Chaperone</keyword>
<dbReference type="SUPFAM" id="SSF54534">
    <property type="entry name" value="FKBP-like"/>
    <property type="match status" value="1"/>
</dbReference>
<keyword evidence="3" id="KW-0997">Cell inner membrane</keyword>
<dbReference type="Proteomes" id="UP000230052">
    <property type="component" value="Unassembled WGS sequence"/>
</dbReference>
<evidence type="ECO:0000256" key="9">
    <source>
        <dbReference type="ARBA" id="ARBA00040743"/>
    </source>
</evidence>
<dbReference type="PANTHER" id="PTHR47529">
    <property type="entry name" value="PEPTIDYL-PROLYL CIS-TRANS ISOMERASE D"/>
    <property type="match status" value="1"/>
</dbReference>
<protein>
    <recommendedName>
        <fullName evidence="9">Periplasmic chaperone PpiD</fullName>
    </recommendedName>
    <alternativeName>
        <fullName evidence="10">Periplasmic folding chaperone</fullName>
    </alternativeName>
</protein>
<name>A0A2J0KY69_9BACT</name>
<feature type="domain" description="PpiC" evidence="12">
    <location>
        <begin position="187"/>
        <end position="319"/>
    </location>
</feature>
<dbReference type="Gene3D" id="3.10.50.40">
    <property type="match status" value="2"/>
</dbReference>
<evidence type="ECO:0000256" key="3">
    <source>
        <dbReference type="ARBA" id="ARBA00022519"/>
    </source>
</evidence>
<dbReference type="Gene3D" id="1.10.4030.10">
    <property type="entry name" value="Porin chaperone SurA, peptide-binding domain"/>
    <property type="match status" value="1"/>
</dbReference>
<keyword evidence="6" id="KW-0472">Membrane</keyword>
<organism evidence="13 14">
    <name type="scientific">Candidatus Aquitaenariimonas noxiae</name>
    <dbReference type="NCBI Taxonomy" id="1974741"/>
    <lineage>
        <taxon>Bacteria</taxon>
        <taxon>Pseudomonadati</taxon>
        <taxon>Candidatus Omnitrophota</taxon>
        <taxon>Candidatus Aquitaenariimonas</taxon>
    </lineage>
</organism>
<gene>
    <name evidence="13" type="ORF">COS99_01225</name>
</gene>
<dbReference type="PANTHER" id="PTHR47529:SF1">
    <property type="entry name" value="PERIPLASMIC CHAPERONE PPID"/>
    <property type="match status" value="1"/>
</dbReference>
<keyword evidence="5" id="KW-1133">Transmembrane helix</keyword>
<evidence type="ECO:0000259" key="12">
    <source>
        <dbReference type="PROSITE" id="PS50198"/>
    </source>
</evidence>
<comment type="subcellular location">
    <subcellularLocation>
        <location evidence="1">Cell inner membrane</location>
        <topology evidence="1">Single-pass type II membrane protein</topology>
        <orientation evidence="1">Periplasmic side</orientation>
    </subcellularLocation>
</comment>
<keyword evidence="4" id="KW-0812">Transmembrane</keyword>
<evidence type="ECO:0000256" key="4">
    <source>
        <dbReference type="ARBA" id="ARBA00022692"/>
    </source>
</evidence>
<evidence type="ECO:0000256" key="6">
    <source>
        <dbReference type="ARBA" id="ARBA00023136"/>
    </source>
</evidence>
<evidence type="ECO:0000256" key="7">
    <source>
        <dbReference type="ARBA" id="ARBA00023186"/>
    </source>
</evidence>
<dbReference type="PROSITE" id="PS50198">
    <property type="entry name" value="PPIC_PPIASE_2"/>
    <property type="match status" value="1"/>
</dbReference>
<dbReference type="EMBL" id="PEWV01000013">
    <property type="protein sequence ID" value="PIU42254.1"/>
    <property type="molecule type" value="Genomic_DNA"/>
</dbReference>
<dbReference type="InterPro" id="IPR027304">
    <property type="entry name" value="Trigger_fact/SurA_dom_sf"/>
</dbReference>